<dbReference type="Proteomes" id="UP000199271">
    <property type="component" value="Unassembled WGS sequence"/>
</dbReference>
<protein>
    <submittedName>
        <fullName evidence="2">Uncharacterized protein</fullName>
    </submittedName>
</protein>
<dbReference type="RefSeq" id="WP_010386860.1">
    <property type="nucleotide sequence ID" value="NZ_BPKT01000007.1"/>
</dbReference>
<dbReference type="GeneID" id="34301825"/>
<sequence>MGIFKFFGNYVKHQTIQNLADSSGFARDLIRINQIKKRENAQNIFGVKLEYVPETSEEELVSVSSELFNMTKDQTLKYVTATPVVYIKELDNDTAREVVKYLKSIGVQSSITKAR</sequence>
<keyword evidence="3" id="KW-1185">Reference proteome</keyword>
<evidence type="ECO:0000313" key="1">
    <source>
        <dbReference type="EMBL" id="CUW10984.1"/>
    </source>
</evidence>
<evidence type="ECO:0000313" key="3">
    <source>
        <dbReference type="Proteomes" id="UP000199271"/>
    </source>
</evidence>
<reference evidence="2" key="2">
    <citation type="submission" date="2021-05" db="EMBL/GenBank/DDBJ databases">
        <title>Pangenome of Leuconostoc gelidum warrants species status for Leuconostoc gelidum subsp. gasicomitatum.</title>
        <authorList>
            <person name="Johansson P."/>
            <person name="Sade E."/>
            <person name="Hultman J."/>
            <person name="Auvinen P."/>
            <person name="Bjorkroth J."/>
        </authorList>
    </citation>
    <scope>NUCLEOTIDE SEQUENCE</scope>
    <source>
        <strain evidence="2">A.21.4</strain>
    </source>
</reference>
<name>A0A9Q3SWY6_9LACO</name>
<comment type="caution">
    <text evidence="2">The sequence shown here is derived from an EMBL/GenBank/DDBJ whole genome shotgun (WGS) entry which is preliminary data.</text>
</comment>
<dbReference type="OMA" id="SAQHQYG"/>
<dbReference type="EMBL" id="FBSY01000007">
    <property type="protein sequence ID" value="CUW10984.1"/>
    <property type="molecule type" value="Genomic_DNA"/>
</dbReference>
<organism evidence="2 4">
    <name type="scientific">Leuconostoc gasicomitatum</name>
    <dbReference type="NCBI Taxonomy" id="115778"/>
    <lineage>
        <taxon>Bacteria</taxon>
        <taxon>Bacillati</taxon>
        <taxon>Bacillota</taxon>
        <taxon>Bacilli</taxon>
        <taxon>Lactobacillales</taxon>
        <taxon>Lactobacillaceae</taxon>
        <taxon>Leuconostoc</taxon>
        <taxon>Leuconostoc gelidum group</taxon>
    </lineage>
</organism>
<dbReference type="Proteomes" id="UP000752647">
    <property type="component" value="Unassembled WGS sequence"/>
</dbReference>
<evidence type="ECO:0000313" key="4">
    <source>
        <dbReference type="Proteomes" id="UP000752647"/>
    </source>
</evidence>
<proteinExistence type="predicted"/>
<dbReference type="AlphaFoldDB" id="A0A9Q3SWY6"/>
<dbReference type="EMBL" id="JAHBFI010000007">
    <property type="protein sequence ID" value="MBZ5962122.1"/>
    <property type="molecule type" value="Genomic_DNA"/>
</dbReference>
<evidence type="ECO:0000313" key="2">
    <source>
        <dbReference type="EMBL" id="MBZ5962122.1"/>
    </source>
</evidence>
<gene>
    <name evidence="1" type="ORF">C122C_0869</name>
    <name evidence="2" type="ORF">KIJ12_02935</name>
</gene>
<reference evidence="1 3" key="1">
    <citation type="submission" date="2015-12" db="EMBL/GenBank/DDBJ databases">
        <authorList>
            <person name="Andreevskaya M."/>
        </authorList>
    </citation>
    <scope>NUCLEOTIDE SEQUENCE [LARGE SCALE GENOMIC DNA]</scope>
    <source>
        <strain evidence="1 3">C122c</strain>
    </source>
</reference>
<accession>A0A9Q3SWY6</accession>